<dbReference type="Pfam" id="PF03466">
    <property type="entry name" value="LysR_substrate"/>
    <property type="match status" value="1"/>
</dbReference>
<dbReference type="AlphaFoldDB" id="A0A9X0YXL5"/>
<dbReference type="InterPro" id="IPR036390">
    <property type="entry name" value="WH_DNA-bd_sf"/>
</dbReference>
<dbReference type="RefSeq" id="WP_149472714.1">
    <property type="nucleotide sequence ID" value="NZ_JAGGMB010000010.1"/>
</dbReference>
<keyword evidence="3 6" id="KW-0238">DNA-binding</keyword>
<keyword evidence="7" id="KW-1185">Reference proteome</keyword>
<feature type="domain" description="HTH lysR-type" evidence="5">
    <location>
        <begin position="1"/>
        <end position="60"/>
    </location>
</feature>
<dbReference type="InterPro" id="IPR000847">
    <property type="entry name" value="LysR_HTH_N"/>
</dbReference>
<dbReference type="Gene3D" id="1.10.10.10">
    <property type="entry name" value="Winged helix-like DNA-binding domain superfamily/Winged helix DNA-binding domain"/>
    <property type="match status" value="1"/>
</dbReference>
<sequence>MASKLDLYKIFCRVGKTNSFSKAAESLYMTQPAVSQAIMQLERDLDTRLFKRTPKGVTLTHEGELLFEYANSAINLIDVGEEKILEFKNLTTGELKIGVGDTISQHFLLPYLEDFHHKYPKIKFNIVNGTTLELCSALKSGEVDIILCNFPLNDPTLEQIPCMDTHDIFVCGEKFKYVLSKSLSFDELVKLPLIFLEPKSNSRRYVENYLKSKGITIAPEMELGSHNLLLEFAKINLGIACVTREFSRNYLNNGLLYEVNLEEEIPNRSIGICFLKSVPLSPASTRFVKIIQGKSVGYSPLLSL</sequence>
<protein>
    <submittedName>
        <fullName evidence="6">DNA-binding transcriptional LysR family regulator</fullName>
    </submittedName>
</protein>
<organism evidence="6 7">
    <name type="scientific">Oceanobacillus polygoni</name>
    <dbReference type="NCBI Taxonomy" id="1235259"/>
    <lineage>
        <taxon>Bacteria</taxon>
        <taxon>Bacillati</taxon>
        <taxon>Bacillota</taxon>
        <taxon>Bacilli</taxon>
        <taxon>Bacillales</taxon>
        <taxon>Bacillaceae</taxon>
        <taxon>Oceanobacillus</taxon>
    </lineage>
</organism>
<dbReference type="PRINTS" id="PR00039">
    <property type="entry name" value="HTHLYSR"/>
</dbReference>
<dbReference type="PANTHER" id="PTHR30126:SF64">
    <property type="entry name" value="HTH-TYPE TRANSCRIPTIONAL REGULATOR CITR"/>
    <property type="match status" value="1"/>
</dbReference>
<dbReference type="SUPFAM" id="SSF53850">
    <property type="entry name" value="Periplasmic binding protein-like II"/>
    <property type="match status" value="1"/>
</dbReference>
<name>A0A9X0YXL5_9BACI</name>
<dbReference type="CDD" id="cd05466">
    <property type="entry name" value="PBP2_LTTR_substrate"/>
    <property type="match status" value="1"/>
</dbReference>
<keyword evidence="4" id="KW-0804">Transcription</keyword>
<dbReference type="EMBL" id="JAGGMB010000010">
    <property type="protein sequence ID" value="MBP2078766.1"/>
    <property type="molecule type" value="Genomic_DNA"/>
</dbReference>
<evidence type="ECO:0000256" key="3">
    <source>
        <dbReference type="ARBA" id="ARBA00023125"/>
    </source>
</evidence>
<dbReference type="OrthoDB" id="9778774at2"/>
<dbReference type="GO" id="GO:0003700">
    <property type="term" value="F:DNA-binding transcription factor activity"/>
    <property type="evidence" value="ECO:0007669"/>
    <property type="project" value="InterPro"/>
</dbReference>
<dbReference type="InterPro" id="IPR005119">
    <property type="entry name" value="LysR_subst-bd"/>
</dbReference>
<evidence type="ECO:0000256" key="1">
    <source>
        <dbReference type="ARBA" id="ARBA00009437"/>
    </source>
</evidence>
<dbReference type="InterPro" id="IPR036388">
    <property type="entry name" value="WH-like_DNA-bd_sf"/>
</dbReference>
<dbReference type="Gene3D" id="3.40.190.290">
    <property type="match status" value="1"/>
</dbReference>
<evidence type="ECO:0000313" key="6">
    <source>
        <dbReference type="EMBL" id="MBP2078766.1"/>
    </source>
</evidence>
<dbReference type="FunFam" id="1.10.10.10:FF:000001">
    <property type="entry name" value="LysR family transcriptional regulator"/>
    <property type="match status" value="1"/>
</dbReference>
<evidence type="ECO:0000313" key="7">
    <source>
        <dbReference type="Proteomes" id="UP001138793"/>
    </source>
</evidence>
<dbReference type="PANTHER" id="PTHR30126">
    <property type="entry name" value="HTH-TYPE TRANSCRIPTIONAL REGULATOR"/>
    <property type="match status" value="1"/>
</dbReference>
<gene>
    <name evidence="6" type="ORF">J2Z64_003034</name>
</gene>
<comment type="caution">
    <text evidence="6">The sequence shown here is derived from an EMBL/GenBank/DDBJ whole genome shotgun (WGS) entry which is preliminary data.</text>
</comment>
<dbReference type="SUPFAM" id="SSF46785">
    <property type="entry name" value="Winged helix' DNA-binding domain"/>
    <property type="match status" value="1"/>
</dbReference>
<dbReference type="Pfam" id="PF00126">
    <property type="entry name" value="HTH_1"/>
    <property type="match status" value="1"/>
</dbReference>
<evidence type="ECO:0000256" key="4">
    <source>
        <dbReference type="ARBA" id="ARBA00023163"/>
    </source>
</evidence>
<proteinExistence type="inferred from homology"/>
<comment type="similarity">
    <text evidence="1">Belongs to the LysR transcriptional regulatory family.</text>
</comment>
<evidence type="ECO:0000256" key="2">
    <source>
        <dbReference type="ARBA" id="ARBA00023015"/>
    </source>
</evidence>
<evidence type="ECO:0000259" key="5">
    <source>
        <dbReference type="PROSITE" id="PS50931"/>
    </source>
</evidence>
<keyword evidence="2" id="KW-0805">Transcription regulation</keyword>
<reference evidence="6" key="1">
    <citation type="submission" date="2021-03" db="EMBL/GenBank/DDBJ databases">
        <title>Genomic Encyclopedia of Type Strains, Phase IV (KMG-IV): sequencing the most valuable type-strain genomes for metagenomic binning, comparative biology and taxonomic classification.</title>
        <authorList>
            <person name="Goeker M."/>
        </authorList>
    </citation>
    <scope>NUCLEOTIDE SEQUENCE</scope>
    <source>
        <strain evidence="6">DSM 107338</strain>
    </source>
</reference>
<accession>A0A9X0YXL5</accession>
<dbReference type="GO" id="GO:0000976">
    <property type="term" value="F:transcription cis-regulatory region binding"/>
    <property type="evidence" value="ECO:0007669"/>
    <property type="project" value="TreeGrafter"/>
</dbReference>
<dbReference type="PROSITE" id="PS50931">
    <property type="entry name" value="HTH_LYSR"/>
    <property type="match status" value="1"/>
</dbReference>
<dbReference type="Proteomes" id="UP001138793">
    <property type="component" value="Unassembled WGS sequence"/>
</dbReference>